<keyword evidence="3" id="KW-0328">Glycosyltransferase</keyword>
<feature type="transmembrane region" description="Helical" evidence="8">
    <location>
        <begin position="122"/>
        <end position="142"/>
    </location>
</feature>
<dbReference type="PANTHER" id="PTHR33908:SF11">
    <property type="entry name" value="MEMBRANE PROTEIN"/>
    <property type="match status" value="1"/>
</dbReference>
<feature type="transmembrane region" description="Helical" evidence="8">
    <location>
        <begin position="308"/>
        <end position="327"/>
    </location>
</feature>
<evidence type="ECO:0000256" key="2">
    <source>
        <dbReference type="ARBA" id="ARBA00022475"/>
    </source>
</evidence>
<dbReference type="GO" id="GO:0005886">
    <property type="term" value="C:plasma membrane"/>
    <property type="evidence" value="ECO:0007669"/>
    <property type="project" value="UniProtKB-SubCell"/>
</dbReference>
<keyword evidence="4 10" id="KW-0808">Transferase</keyword>
<evidence type="ECO:0000256" key="5">
    <source>
        <dbReference type="ARBA" id="ARBA00022692"/>
    </source>
</evidence>
<dbReference type="GO" id="GO:0009103">
    <property type="term" value="P:lipopolysaccharide biosynthetic process"/>
    <property type="evidence" value="ECO:0007669"/>
    <property type="project" value="UniProtKB-ARBA"/>
</dbReference>
<dbReference type="HOGENOM" id="CLU_016165_1_0_10"/>
<feature type="domain" description="Glycosyltransferase RgtA/B/C/D-like" evidence="9">
    <location>
        <begin position="70"/>
        <end position="241"/>
    </location>
</feature>
<evidence type="ECO:0000313" key="11">
    <source>
        <dbReference type="Proteomes" id="UP000002774"/>
    </source>
</evidence>
<keyword evidence="2" id="KW-1003">Cell membrane</keyword>
<name>H1YGE3_9SPHI</name>
<comment type="subcellular location">
    <subcellularLocation>
        <location evidence="1">Cell membrane</location>
        <topology evidence="1">Multi-pass membrane protein</topology>
    </subcellularLocation>
</comment>
<organism evidence="10 11">
    <name type="scientific">Mucilaginibacter paludis DSM 18603</name>
    <dbReference type="NCBI Taxonomy" id="714943"/>
    <lineage>
        <taxon>Bacteria</taxon>
        <taxon>Pseudomonadati</taxon>
        <taxon>Bacteroidota</taxon>
        <taxon>Sphingobacteriia</taxon>
        <taxon>Sphingobacteriales</taxon>
        <taxon>Sphingobacteriaceae</taxon>
        <taxon>Mucilaginibacter</taxon>
    </lineage>
</organism>
<keyword evidence="6 8" id="KW-1133">Transmembrane helix</keyword>
<dbReference type="AlphaFoldDB" id="H1YGE3"/>
<dbReference type="PANTHER" id="PTHR33908">
    <property type="entry name" value="MANNOSYLTRANSFERASE YKCB-RELATED"/>
    <property type="match status" value="1"/>
</dbReference>
<dbReference type="STRING" id="714943.Mucpa_0299"/>
<reference evidence="10" key="1">
    <citation type="submission" date="2011-09" db="EMBL/GenBank/DDBJ databases">
        <title>The permanent draft genome of Mucilaginibacter paludis DSM 18603.</title>
        <authorList>
            <consortium name="US DOE Joint Genome Institute (JGI-PGF)"/>
            <person name="Lucas S."/>
            <person name="Han J."/>
            <person name="Lapidus A."/>
            <person name="Bruce D."/>
            <person name="Goodwin L."/>
            <person name="Pitluck S."/>
            <person name="Peters L."/>
            <person name="Kyrpides N."/>
            <person name="Mavromatis K."/>
            <person name="Ivanova N."/>
            <person name="Mikhailova N."/>
            <person name="Held B."/>
            <person name="Detter J.C."/>
            <person name="Tapia R."/>
            <person name="Han C."/>
            <person name="Land M."/>
            <person name="Hauser L."/>
            <person name="Markowitz V."/>
            <person name="Cheng J.-F."/>
            <person name="Hugenholtz P."/>
            <person name="Woyke T."/>
            <person name="Wu D."/>
            <person name="Tindall B."/>
            <person name="Brambilla E."/>
            <person name="Klenk H.-P."/>
            <person name="Eisen J.A."/>
        </authorList>
    </citation>
    <scope>NUCLEOTIDE SEQUENCE [LARGE SCALE GENOMIC DNA]</scope>
    <source>
        <strain evidence="10">DSM 18603</strain>
    </source>
</reference>
<evidence type="ECO:0000256" key="3">
    <source>
        <dbReference type="ARBA" id="ARBA00022676"/>
    </source>
</evidence>
<evidence type="ECO:0000256" key="8">
    <source>
        <dbReference type="SAM" id="Phobius"/>
    </source>
</evidence>
<sequence>MNKNIDPAQNTSNNTSHTKKLTELNAARYTFYLIAATFIARLLIAAYTGLGIGESYYFRGVLNLSLSYFDQPPLFFWLSWLTTKIFGLTNIGLRLPAVLLFAGTSWLLFLITKRLFNAKAGFWAVLMMNLSAVFTIPVATWFQPDAPLMFFWLAATYFMVQLMLPVKDAPQRSRGNVYLQWIIIGICMGLATLSKYHVLFLFVGILIFVSANKNQRHWLRHPGPYLAVLITILFASPILWWNYHNAWVSFAFQGSRAGSDGKFVLHPDWFLRSFIGQACWILPWIWIPVMRQLYKAFKERNNSEAYSFILWTSVLPIVFFTVITLWADLQYHFHWQAPGYLMLFMPLGYAIDQNLNNPEKARSTRRWLRFSASFTIITITFLSLHMVTGFWQWYGPKYIVNRTHLGIDDPTIEGNDYLDIKTRFEKEGWLKNDKVFAGCTRWWLTGKVDWALKGEKPIVCFSYDPRNLAFLVDPGTLKGDDAVLITQNDTTSIYQDVIPFFDKVKRVPDIIVTRNGRPELHLATFYCTNFHLPSVPRKDLPVYYQLMGLPPFGH</sequence>
<dbReference type="Proteomes" id="UP000002774">
    <property type="component" value="Chromosome"/>
</dbReference>
<keyword evidence="5 8" id="KW-0812">Transmembrane</keyword>
<keyword evidence="11" id="KW-1185">Reference proteome</keyword>
<evidence type="ECO:0000313" key="10">
    <source>
        <dbReference type="EMBL" id="EHQ24495.1"/>
    </source>
</evidence>
<dbReference type="GO" id="GO:0016763">
    <property type="term" value="F:pentosyltransferase activity"/>
    <property type="evidence" value="ECO:0007669"/>
    <property type="project" value="TreeGrafter"/>
</dbReference>
<dbReference type="InterPro" id="IPR050297">
    <property type="entry name" value="LipidA_mod_glycosyltrf_83"/>
</dbReference>
<proteinExistence type="predicted"/>
<evidence type="ECO:0000256" key="4">
    <source>
        <dbReference type="ARBA" id="ARBA00022679"/>
    </source>
</evidence>
<evidence type="ECO:0000256" key="1">
    <source>
        <dbReference type="ARBA" id="ARBA00004651"/>
    </source>
</evidence>
<dbReference type="RefSeq" id="WP_008504041.1">
    <property type="nucleotide sequence ID" value="NZ_CM001403.1"/>
</dbReference>
<feature type="transmembrane region" description="Helical" evidence="8">
    <location>
        <begin position="178"/>
        <end position="211"/>
    </location>
</feature>
<feature type="transmembrane region" description="Helical" evidence="8">
    <location>
        <begin position="223"/>
        <end position="243"/>
    </location>
</feature>
<dbReference type="InterPro" id="IPR038731">
    <property type="entry name" value="RgtA/B/C-like"/>
</dbReference>
<evidence type="ECO:0000256" key="7">
    <source>
        <dbReference type="ARBA" id="ARBA00023136"/>
    </source>
</evidence>
<feature type="transmembrane region" description="Helical" evidence="8">
    <location>
        <begin position="269"/>
        <end position="287"/>
    </location>
</feature>
<feature type="transmembrane region" description="Helical" evidence="8">
    <location>
        <begin position="372"/>
        <end position="394"/>
    </location>
</feature>
<accession>H1YGE3</accession>
<evidence type="ECO:0000256" key="6">
    <source>
        <dbReference type="ARBA" id="ARBA00022989"/>
    </source>
</evidence>
<gene>
    <name evidence="10" type="ORF">Mucpa_0299</name>
</gene>
<protein>
    <submittedName>
        <fullName evidence="10">Glycosyl transferase family 39</fullName>
    </submittedName>
</protein>
<feature type="transmembrane region" description="Helical" evidence="8">
    <location>
        <begin position="29"/>
        <end position="53"/>
    </location>
</feature>
<keyword evidence="7 8" id="KW-0472">Membrane</keyword>
<feature type="transmembrane region" description="Helical" evidence="8">
    <location>
        <begin position="333"/>
        <end position="351"/>
    </location>
</feature>
<dbReference type="OrthoDB" id="9813729at2"/>
<dbReference type="EMBL" id="CM001403">
    <property type="protein sequence ID" value="EHQ24495.1"/>
    <property type="molecule type" value="Genomic_DNA"/>
</dbReference>
<feature type="transmembrane region" description="Helical" evidence="8">
    <location>
        <begin position="149"/>
        <end position="166"/>
    </location>
</feature>
<feature type="transmembrane region" description="Helical" evidence="8">
    <location>
        <begin position="98"/>
        <end position="116"/>
    </location>
</feature>
<dbReference type="eggNOG" id="COG1807">
    <property type="taxonomic scope" value="Bacteria"/>
</dbReference>
<dbReference type="Pfam" id="PF13231">
    <property type="entry name" value="PMT_2"/>
    <property type="match status" value="1"/>
</dbReference>
<evidence type="ECO:0000259" key="9">
    <source>
        <dbReference type="Pfam" id="PF13231"/>
    </source>
</evidence>